<gene>
    <name evidence="1" type="ORF">ANN_19093</name>
</gene>
<proteinExistence type="predicted"/>
<dbReference type="EMBL" id="JAJSOF020000023">
    <property type="protein sequence ID" value="KAJ4436460.1"/>
    <property type="molecule type" value="Genomic_DNA"/>
</dbReference>
<sequence length="127" mass="15208">MIDSSWCPKVYKRVAISLETMHHARNEREWFTIAKYHYFEYTQAKKETVRVSKFVRAPEIQTLQTFVLKKTNDIVIPTAKAYPQGKVPFKASKIEDLKKVFTYILDEHQDFLQRNLPVAYHYRCYSR</sequence>
<evidence type="ECO:0000313" key="1">
    <source>
        <dbReference type="EMBL" id="KAJ4436460.1"/>
    </source>
</evidence>
<comment type="caution">
    <text evidence="1">The sequence shown here is derived from an EMBL/GenBank/DDBJ whole genome shotgun (WGS) entry which is preliminary data.</text>
</comment>
<keyword evidence="2" id="KW-1185">Reference proteome</keyword>
<protein>
    <submittedName>
        <fullName evidence="1">Uncharacterized protein</fullName>
    </submittedName>
</protein>
<evidence type="ECO:0000313" key="2">
    <source>
        <dbReference type="Proteomes" id="UP001148838"/>
    </source>
</evidence>
<dbReference type="Proteomes" id="UP001148838">
    <property type="component" value="Unassembled WGS sequence"/>
</dbReference>
<organism evidence="1 2">
    <name type="scientific">Periplaneta americana</name>
    <name type="common">American cockroach</name>
    <name type="synonym">Blatta americana</name>
    <dbReference type="NCBI Taxonomy" id="6978"/>
    <lineage>
        <taxon>Eukaryota</taxon>
        <taxon>Metazoa</taxon>
        <taxon>Ecdysozoa</taxon>
        <taxon>Arthropoda</taxon>
        <taxon>Hexapoda</taxon>
        <taxon>Insecta</taxon>
        <taxon>Pterygota</taxon>
        <taxon>Neoptera</taxon>
        <taxon>Polyneoptera</taxon>
        <taxon>Dictyoptera</taxon>
        <taxon>Blattodea</taxon>
        <taxon>Blattoidea</taxon>
        <taxon>Blattidae</taxon>
        <taxon>Blattinae</taxon>
        <taxon>Periplaneta</taxon>
    </lineage>
</organism>
<reference evidence="1 2" key="1">
    <citation type="journal article" date="2022" name="Allergy">
        <title>Genome assembly and annotation of Periplaneta americana reveal a comprehensive cockroach allergen profile.</title>
        <authorList>
            <person name="Wang L."/>
            <person name="Xiong Q."/>
            <person name="Saelim N."/>
            <person name="Wang L."/>
            <person name="Nong W."/>
            <person name="Wan A.T."/>
            <person name="Shi M."/>
            <person name="Liu X."/>
            <person name="Cao Q."/>
            <person name="Hui J.H.L."/>
            <person name="Sookrung N."/>
            <person name="Leung T.F."/>
            <person name="Tungtrongchitr A."/>
            <person name="Tsui S.K.W."/>
        </authorList>
    </citation>
    <scope>NUCLEOTIDE SEQUENCE [LARGE SCALE GENOMIC DNA]</scope>
    <source>
        <strain evidence="1">PWHHKU_190912</strain>
    </source>
</reference>
<accession>A0ABQ8SRW1</accession>
<name>A0ABQ8SRW1_PERAM</name>